<dbReference type="SUPFAM" id="SSF75632">
    <property type="entry name" value="Cullin homology domain"/>
    <property type="match status" value="1"/>
</dbReference>
<feature type="region of interest" description="Disordered" evidence="7">
    <location>
        <begin position="662"/>
        <end position="701"/>
    </location>
</feature>
<organism evidence="9 10">
    <name type="scientific">Dispira parvispora</name>
    <dbReference type="NCBI Taxonomy" id="1520584"/>
    <lineage>
        <taxon>Eukaryota</taxon>
        <taxon>Fungi</taxon>
        <taxon>Fungi incertae sedis</taxon>
        <taxon>Zoopagomycota</taxon>
        <taxon>Kickxellomycotina</taxon>
        <taxon>Dimargaritomycetes</taxon>
        <taxon>Dimargaritales</taxon>
        <taxon>Dimargaritaceae</taxon>
        <taxon>Dispira</taxon>
    </lineage>
</organism>
<dbReference type="InterPro" id="IPR014786">
    <property type="entry name" value="ANAPC2_C"/>
</dbReference>
<evidence type="ECO:0000313" key="9">
    <source>
        <dbReference type="EMBL" id="KAJ1967374.1"/>
    </source>
</evidence>
<dbReference type="OrthoDB" id="5581181at2759"/>
<keyword evidence="2" id="KW-0132">Cell division</keyword>
<evidence type="ECO:0000256" key="5">
    <source>
        <dbReference type="ARBA" id="ARBA00023306"/>
    </source>
</evidence>
<dbReference type="Gene3D" id="1.20.1310.10">
    <property type="entry name" value="Cullin Repeats"/>
    <property type="match status" value="1"/>
</dbReference>
<gene>
    <name evidence="9" type="primary">ANAPC2</name>
    <name evidence="9" type="ORF">IWQ62_001902</name>
</gene>
<comment type="similarity">
    <text evidence="6">Belongs to the cullin family.</text>
</comment>
<dbReference type="InterPro" id="IPR036317">
    <property type="entry name" value="Cullin_homology_sf"/>
</dbReference>
<dbReference type="SMART" id="SM00182">
    <property type="entry name" value="CULLIN"/>
    <property type="match status" value="1"/>
</dbReference>
<dbReference type="EMBL" id="JANBPY010000349">
    <property type="protein sequence ID" value="KAJ1967374.1"/>
    <property type="molecule type" value="Genomic_DNA"/>
</dbReference>
<dbReference type="GO" id="GO:0031625">
    <property type="term" value="F:ubiquitin protein ligase binding"/>
    <property type="evidence" value="ECO:0007669"/>
    <property type="project" value="InterPro"/>
</dbReference>
<dbReference type="GO" id="GO:0051301">
    <property type="term" value="P:cell division"/>
    <property type="evidence" value="ECO:0007669"/>
    <property type="project" value="UniProtKB-KW"/>
</dbReference>
<dbReference type="Gene3D" id="3.30.230.130">
    <property type="entry name" value="Cullin, Chain C, Domain 2"/>
    <property type="match status" value="1"/>
</dbReference>
<name>A0A9W8AXY8_9FUNG</name>
<dbReference type="SUPFAM" id="SSF46785">
    <property type="entry name" value="Winged helix' DNA-binding domain"/>
    <property type="match status" value="1"/>
</dbReference>
<sequence>MWSFPTQHYTTIEDLHLNNGGDYFPFVRAWCEFLDQVAQVHKQAVGSCTNISQQHVFEAAFLRTIPARFESWLQTFCLVVLFLQHNCPLDSDAQRRLAYELQTLDWSTGVTLAEWQCILNAAETQPRPDSLGKTCSFQGTDMDVDLDLELEELWNALPGAESISAWTKTLTVAQYYDTMYYIHTSIRLHAITGVHVLVPAQAWRLVRWVVNAVVTSQCTGDFESSWLGSLLHWVRGPLVRWILTVNPGNGHQPSLDSAVVHHATHVLHETYRELRVTELFRIIVDYPDSLPALQDLKVCLAETQHPLAMADILREDIERRLLHQGVNTLDILAQYIACIKSLRVLDPTSVMAQYVTQPIRAYVRTREDTIHFIVASLVGDDTSLFDDHDLAVVKGSHHSVVYGSDEEDEDNDFDNENWEPEPMEALVIPKSARQRHADVITMLTSIYESHDVLIKEYQRILANKLLQGDHSVLEEALRNLELLKIRFGETSLNSCEVMLKDMGDSRRINQYIHEALASEQIRPSTLESTPSFQFFTGRYLSHLFWPNFREETWELPPVIKEAQQQVERHYQHFKPTRKLHWQPQLGTVELTLTVADHDKSFSVSPFQATLIYHFGQRNSWTIADLATAMNTSPELVRARIGYWITQGVLQTAGLDKYQVVQALPDPNGSSGDSPSNTKRSTTEGDWEDSDADENGSDCSDEEANVDLSAAVGNEEDAGIVSNQDQRAEEMRIYWSFVVGMLTNLGALSLDRIQGMLSMFVQDPAPYSCNERELEQFLALMVREDKLELSGGQYRLK</sequence>
<keyword evidence="5" id="KW-0131">Cell cycle</keyword>
<keyword evidence="4" id="KW-0833">Ubl conjugation pathway</keyword>
<feature type="compositionally biased region" description="Acidic residues" evidence="7">
    <location>
        <begin position="684"/>
        <end position="701"/>
    </location>
</feature>
<evidence type="ECO:0000256" key="1">
    <source>
        <dbReference type="ARBA" id="ARBA00016068"/>
    </source>
</evidence>
<evidence type="ECO:0000259" key="8">
    <source>
        <dbReference type="PROSITE" id="PS50069"/>
    </source>
</evidence>
<dbReference type="InterPro" id="IPR059120">
    <property type="entry name" value="Cullin-like_AB"/>
</dbReference>
<evidence type="ECO:0000256" key="4">
    <source>
        <dbReference type="ARBA" id="ARBA00022786"/>
    </source>
</evidence>
<dbReference type="InterPro" id="IPR016158">
    <property type="entry name" value="Cullin_homology"/>
</dbReference>
<dbReference type="Pfam" id="PF26557">
    <property type="entry name" value="Cullin_AB"/>
    <property type="match status" value="1"/>
</dbReference>
<evidence type="ECO:0000256" key="2">
    <source>
        <dbReference type="ARBA" id="ARBA00022618"/>
    </source>
</evidence>
<dbReference type="Pfam" id="PF25773">
    <property type="entry name" value="TPR_ANAPC2"/>
    <property type="match status" value="1"/>
</dbReference>
<protein>
    <recommendedName>
        <fullName evidence="1">Anaphase-promoting complex subunit 2</fullName>
    </recommendedName>
</protein>
<dbReference type="PANTHER" id="PTHR45957">
    <property type="entry name" value="ANAPHASE-PROMOTING COMPLEX SUBUNIT 2"/>
    <property type="match status" value="1"/>
</dbReference>
<dbReference type="SMART" id="SM01013">
    <property type="entry name" value="APC2"/>
    <property type="match status" value="1"/>
</dbReference>
<dbReference type="AlphaFoldDB" id="A0A9W8AXY8"/>
<feature type="domain" description="Cullin family profile" evidence="8">
    <location>
        <begin position="440"/>
        <end position="644"/>
    </location>
</feature>
<proteinExistence type="inferred from homology"/>
<evidence type="ECO:0000256" key="6">
    <source>
        <dbReference type="PROSITE-ProRule" id="PRU00330"/>
    </source>
</evidence>
<dbReference type="Gene3D" id="1.10.10.10">
    <property type="entry name" value="Winged helix-like DNA-binding domain superfamily/Winged helix DNA-binding domain"/>
    <property type="match status" value="1"/>
</dbReference>
<dbReference type="Proteomes" id="UP001150925">
    <property type="component" value="Unassembled WGS sequence"/>
</dbReference>
<dbReference type="GO" id="GO:0005680">
    <property type="term" value="C:anaphase-promoting complex"/>
    <property type="evidence" value="ECO:0007669"/>
    <property type="project" value="TreeGrafter"/>
</dbReference>
<dbReference type="InterPro" id="IPR036390">
    <property type="entry name" value="WH_DNA-bd_sf"/>
</dbReference>
<accession>A0A9W8AXY8</accession>
<feature type="compositionally biased region" description="Low complexity" evidence="7">
    <location>
        <begin position="664"/>
        <end position="676"/>
    </location>
</feature>
<evidence type="ECO:0000256" key="3">
    <source>
        <dbReference type="ARBA" id="ARBA00022776"/>
    </source>
</evidence>
<evidence type="ECO:0000256" key="7">
    <source>
        <dbReference type="SAM" id="MobiDB-lite"/>
    </source>
</evidence>
<dbReference type="GO" id="GO:0007091">
    <property type="term" value="P:metaphase/anaphase transition of mitotic cell cycle"/>
    <property type="evidence" value="ECO:0007669"/>
    <property type="project" value="TreeGrafter"/>
</dbReference>
<dbReference type="GO" id="GO:0070979">
    <property type="term" value="P:protein K11-linked ubiquitination"/>
    <property type="evidence" value="ECO:0007669"/>
    <property type="project" value="TreeGrafter"/>
</dbReference>
<dbReference type="InterPro" id="IPR057975">
    <property type="entry name" value="TPR_ANAPC2"/>
</dbReference>
<dbReference type="InterPro" id="IPR044554">
    <property type="entry name" value="ANAPC2"/>
</dbReference>
<dbReference type="InterPro" id="IPR036388">
    <property type="entry name" value="WH-like_DNA-bd_sf"/>
</dbReference>
<dbReference type="GO" id="GO:0006511">
    <property type="term" value="P:ubiquitin-dependent protein catabolic process"/>
    <property type="evidence" value="ECO:0007669"/>
    <property type="project" value="InterPro"/>
</dbReference>
<keyword evidence="3" id="KW-0498">Mitosis</keyword>
<comment type="caution">
    <text evidence="9">The sequence shown here is derived from an EMBL/GenBank/DDBJ whole genome shotgun (WGS) entry which is preliminary data.</text>
</comment>
<keyword evidence="10" id="KW-1185">Reference proteome</keyword>
<evidence type="ECO:0000313" key="10">
    <source>
        <dbReference type="Proteomes" id="UP001150925"/>
    </source>
</evidence>
<reference evidence="9" key="1">
    <citation type="submission" date="2022-07" db="EMBL/GenBank/DDBJ databases">
        <title>Phylogenomic reconstructions and comparative analyses of Kickxellomycotina fungi.</title>
        <authorList>
            <person name="Reynolds N.K."/>
            <person name="Stajich J.E."/>
            <person name="Barry K."/>
            <person name="Grigoriev I.V."/>
            <person name="Crous P."/>
            <person name="Smith M.E."/>
        </authorList>
    </citation>
    <scope>NUCLEOTIDE SEQUENCE</scope>
    <source>
        <strain evidence="9">RSA 1196</strain>
    </source>
</reference>
<dbReference type="Pfam" id="PF08672">
    <property type="entry name" value="ANAPC2"/>
    <property type="match status" value="1"/>
</dbReference>
<dbReference type="PROSITE" id="PS50069">
    <property type="entry name" value="CULLIN_2"/>
    <property type="match status" value="1"/>
</dbReference>
<dbReference type="PANTHER" id="PTHR45957:SF1">
    <property type="entry name" value="ANAPHASE-PROMOTING COMPLEX SUBUNIT 2"/>
    <property type="match status" value="1"/>
</dbReference>